<keyword evidence="2" id="KW-1185">Reference proteome</keyword>
<reference evidence="1" key="1">
    <citation type="submission" date="2023-04" db="EMBL/GenBank/DDBJ databases">
        <title>Draft Genome sequencing of Naganishia species isolated from polar environments using Oxford Nanopore Technology.</title>
        <authorList>
            <person name="Leo P."/>
            <person name="Venkateswaran K."/>
        </authorList>
    </citation>
    <scope>NUCLEOTIDE SEQUENCE</scope>
    <source>
        <strain evidence="1">MNA-CCFEE 5425</strain>
    </source>
</reference>
<dbReference type="EMBL" id="JASBWU010000015">
    <property type="protein sequence ID" value="KAJ9115880.1"/>
    <property type="molecule type" value="Genomic_DNA"/>
</dbReference>
<name>A0ACC2WX23_9TREE</name>
<accession>A0ACC2WX23</accession>
<gene>
    <name evidence="1" type="ORF">QFC22_005022</name>
</gene>
<proteinExistence type="predicted"/>
<comment type="caution">
    <text evidence="1">The sequence shown here is derived from an EMBL/GenBank/DDBJ whole genome shotgun (WGS) entry which is preliminary data.</text>
</comment>
<protein>
    <submittedName>
        <fullName evidence="1">Uncharacterized protein</fullName>
    </submittedName>
</protein>
<dbReference type="Proteomes" id="UP001243375">
    <property type="component" value="Unassembled WGS sequence"/>
</dbReference>
<sequence>MPNIIHPENLTQKLRTAVVLGASYAGYTGAQTLAALLPKDWRVVVIERNTHANHLYAFPRMAVIKNLEHKVFIPYTTIFNPEGQTPEQVEDNKRHLMIHGCVTEIGKNSLNYVPLSDEGNPIVPVTPPADLASQTDEQCGMGATCCKELSWQESVKAERTLQFDYMVYAFGSHLPAPINIWSTVSHDADVQIEKPQGSCQGSKERGRAWLRAAQSRIEKARSVAVIGGGALGVQFATDIAAIHGPGNKKITLIHSRQHLLNRFETYMHDGAVEKLTDLKVEVVLGGRVDMSHLASREADHGIDRMIRTMDGREFEAELVLFCTGQKPNSQLLATLYPESINTNGGMVTVNRHLQIAKKPSPDSQEGEIQLVDKHIFVVGDTADAFGALQAGHTAWAQARLACRNIARLVEAEKPVKQRRKLNIERQEWETTEAPTEEVLESYTPPRPSIKVSLGLDSAITQHDGVFSKSGKESCQDDLYSEIMWTSRGLCVDDMTI</sequence>
<evidence type="ECO:0000313" key="1">
    <source>
        <dbReference type="EMBL" id="KAJ9115880.1"/>
    </source>
</evidence>
<organism evidence="1 2">
    <name type="scientific">Naganishia vaughanmartiniae</name>
    <dbReference type="NCBI Taxonomy" id="1424756"/>
    <lineage>
        <taxon>Eukaryota</taxon>
        <taxon>Fungi</taxon>
        <taxon>Dikarya</taxon>
        <taxon>Basidiomycota</taxon>
        <taxon>Agaricomycotina</taxon>
        <taxon>Tremellomycetes</taxon>
        <taxon>Filobasidiales</taxon>
        <taxon>Filobasidiaceae</taxon>
        <taxon>Naganishia</taxon>
    </lineage>
</organism>
<evidence type="ECO:0000313" key="2">
    <source>
        <dbReference type="Proteomes" id="UP001243375"/>
    </source>
</evidence>